<evidence type="ECO:0000313" key="3">
    <source>
        <dbReference type="Proteomes" id="UP000540128"/>
    </source>
</evidence>
<dbReference type="RefSeq" id="WP_175458612.1">
    <property type="nucleotide sequence ID" value="NZ_JAANNT010000001.1"/>
</dbReference>
<name>A0A7Y6EZ89_9ACTN</name>
<evidence type="ECO:0000313" key="2">
    <source>
        <dbReference type="EMBL" id="NUV27150.1"/>
    </source>
</evidence>
<reference evidence="2 3" key="1">
    <citation type="submission" date="2020-03" db="EMBL/GenBank/DDBJ databases">
        <title>Complete genome sequence of sixteen Streptomyces strains facilitates identification of candidate genes involved in plant growth-promotion in grain legumes and cereals.</title>
        <authorList>
            <person name="Gopalakrishnan S."/>
            <person name="Thakur V."/>
            <person name="Saxena R."/>
            <person name="Vadlamudi S."/>
            <person name="Purohit S."/>
            <person name="Kumar V."/>
            <person name="Rathore A."/>
            <person name="Chitikineni A."/>
            <person name="Varshney R.K."/>
        </authorList>
    </citation>
    <scope>NUCLEOTIDE SEQUENCE [LARGE SCALE GENOMIC DNA]</scope>
    <source>
        <strain evidence="2 3">KAI-180</strain>
    </source>
</reference>
<keyword evidence="3" id="KW-1185">Reference proteome</keyword>
<sequence>MFTSAHGALLVLDVLRDCGQRCAATASGGAGRRTKIENATKAERDTSSFYGEWRKIEKKGRSGTYIPPAQMPPGLAATVAGLRSRYTVSSMAGLLRMSENTLRHFLLKHFGEPPEETAAGDTETAEAEELVPVKEESPEPGPSAGYPVAGWTPEPREEPTLYTRGFGGLSPDAEAYYEPPGTGPGRRGPSTVSFGHPAVTGYTVVVDAYGQRLYQEDDTGDLSVRDPRTGRMSNPDEDVETTG</sequence>
<proteinExistence type="predicted"/>
<dbReference type="AlphaFoldDB" id="A0A7Y6EZ89"/>
<comment type="caution">
    <text evidence="2">The sequence shown here is derived from an EMBL/GenBank/DDBJ whole genome shotgun (WGS) entry which is preliminary data.</text>
</comment>
<gene>
    <name evidence="2" type="ORF">G6W59_02110</name>
</gene>
<accession>A0A7Y6EZ89</accession>
<dbReference type="EMBL" id="JAANNT010000001">
    <property type="protein sequence ID" value="NUV27150.1"/>
    <property type="molecule type" value="Genomic_DNA"/>
</dbReference>
<protein>
    <submittedName>
        <fullName evidence="2">Uncharacterized protein</fullName>
    </submittedName>
</protein>
<organism evidence="2 3">
    <name type="scientific">Streptomyces odorifer</name>
    <dbReference type="NCBI Taxonomy" id="53450"/>
    <lineage>
        <taxon>Bacteria</taxon>
        <taxon>Bacillati</taxon>
        <taxon>Actinomycetota</taxon>
        <taxon>Actinomycetes</taxon>
        <taxon>Kitasatosporales</taxon>
        <taxon>Streptomycetaceae</taxon>
        <taxon>Streptomyces</taxon>
        <taxon>Streptomyces albidoflavus group</taxon>
    </lineage>
</organism>
<evidence type="ECO:0000256" key="1">
    <source>
        <dbReference type="SAM" id="MobiDB-lite"/>
    </source>
</evidence>
<feature type="region of interest" description="Disordered" evidence="1">
    <location>
        <begin position="132"/>
        <end position="197"/>
    </location>
</feature>
<feature type="region of interest" description="Disordered" evidence="1">
    <location>
        <begin position="215"/>
        <end position="243"/>
    </location>
</feature>
<dbReference type="Proteomes" id="UP000540128">
    <property type="component" value="Unassembled WGS sequence"/>
</dbReference>